<evidence type="ECO:0000313" key="2">
    <source>
        <dbReference type="EMBL" id="ADO99875.1"/>
    </source>
</evidence>
<dbReference type="RefSeq" id="YP_004323466.1">
    <property type="nucleotide sequence ID" value="NC_015284.1"/>
</dbReference>
<sequence>MSTLSVHNLQGISTYSNKIEIPSGHKLSGAAGQFRLPNYASNAKPSNPELGDLILNSTTATLEVWTGDRWAVCGGGNRGGSQSNPAESGGDAYDNGQQTSGNVWVTIPGSGAFNFEYDAGDRYGTGDRGWIKYDSAFFGANNAAITHVEYGSPGSITPAWNTNSTSSTSNDTINQGRLRIGREQSHSGGNSLSTIRCSLPKLTKARYQMSANSGGADTADFGSFTQNFSGIVNNSPYQNNGSGYWCVIWDGNPSGNFSSNMLILDPGNLRSGNGSYSQTIGPLSFGTERGSSSQVPQIIWGTTDAYREYSYINSWELWLH</sequence>
<feature type="region of interest" description="Disordered" evidence="1">
    <location>
        <begin position="76"/>
        <end position="101"/>
    </location>
</feature>
<accession>E3SSU7</accession>
<organism evidence="2 3">
    <name type="scientific">Prochlorococcus phage P-HM2</name>
    <dbReference type="NCBI Taxonomy" id="445696"/>
    <lineage>
        <taxon>Viruses</taxon>
        <taxon>Duplodnaviria</taxon>
        <taxon>Heunggongvirae</taxon>
        <taxon>Uroviricota</taxon>
        <taxon>Caudoviricetes</taxon>
        <taxon>Eurybiavirus</taxon>
        <taxon>Eurybiavirus PHM2</taxon>
    </lineage>
</organism>
<dbReference type="KEGG" id="vg:10327968"/>
<evidence type="ECO:0000313" key="3">
    <source>
        <dbReference type="Proteomes" id="UP000006538"/>
    </source>
</evidence>
<dbReference type="GeneID" id="10327968"/>
<keyword evidence="3" id="KW-1185">Reference proteome</keyword>
<dbReference type="Proteomes" id="UP000006538">
    <property type="component" value="Segment"/>
</dbReference>
<dbReference type="EMBL" id="GU075905">
    <property type="protein sequence ID" value="ADO99875.1"/>
    <property type="molecule type" value="Genomic_DNA"/>
</dbReference>
<reference evidence="2 3" key="1">
    <citation type="journal article" date="2010" name="Environ. Microbiol.">
        <title>Genomic analysis of oceanic cyanobacterial myoviruses compared with T4-like myoviruses from diverse hosts and environments.</title>
        <authorList>
            <person name="Sullivan M.B."/>
            <person name="Huang K.H."/>
            <person name="Ignacio-Espinoza J.C."/>
            <person name="Berlin A.M."/>
            <person name="Kelly L."/>
            <person name="Weigele P.R."/>
            <person name="DeFrancesco A.S."/>
            <person name="Kern S.E."/>
            <person name="Thompson L.R."/>
            <person name="Young S."/>
            <person name="Yandava C."/>
            <person name="Fu R."/>
            <person name="Krastins B."/>
            <person name="Chase M."/>
            <person name="Sarracino D."/>
            <person name="Osburne M.S."/>
            <person name="Henn M.R."/>
            <person name="Chisholm S.W."/>
        </authorList>
    </citation>
    <scope>NUCLEOTIDE SEQUENCE [LARGE SCALE GENOMIC DNA]</scope>
    <source>
        <strain evidence="2">M4-259</strain>
    </source>
</reference>
<protein>
    <recommendedName>
        <fullName evidence="4">Virion structural protein</fullName>
    </recommendedName>
</protein>
<evidence type="ECO:0008006" key="4">
    <source>
        <dbReference type="Google" id="ProtNLM"/>
    </source>
</evidence>
<evidence type="ECO:0000256" key="1">
    <source>
        <dbReference type="SAM" id="MobiDB-lite"/>
    </source>
</evidence>
<dbReference type="OrthoDB" id="12734at10239"/>
<gene>
    <name evidence="2" type="ORF">PHM2_097</name>
</gene>
<proteinExistence type="predicted"/>
<name>E3SSU7_9CAUD</name>